<evidence type="ECO:0008006" key="3">
    <source>
        <dbReference type="Google" id="ProtNLM"/>
    </source>
</evidence>
<dbReference type="Proteomes" id="UP000697107">
    <property type="component" value="Unassembled WGS sequence"/>
</dbReference>
<name>A0A8T1FMH2_9STRA</name>
<evidence type="ECO:0000313" key="1">
    <source>
        <dbReference type="EMBL" id="KAG2978524.1"/>
    </source>
</evidence>
<proteinExistence type="predicted"/>
<protein>
    <recommendedName>
        <fullName evidence="3">RxLR effector protein</fullName>
    </recommendedName>
</protein>
<dbReference type="VEuPathDB" id="FungiDB:PC110_g17393"/>
<dbReference type="EMBL" id="RCML01000387">
    <property type="protein sequence ID" value="KAG2978524.1"/>
    <property type="molecule type" value="Genomic_DNA"/>
</dbReference>
<reference evidence="1" key="1">
    <citation type="submission" date="2018-10" db="EMBL/GenBank/DDBJ databases">
        <title>Effector identification in a new, highly contiguous assembly of the strawberry crown rot pathogen Phytophthora cactorum.</title>
        <authorList>
            <person name="Armitage A.D."/>
            <person name="Nellist C.F."/>
            <person name="Bates H."/>
            <person name="Vickerstaff R.J."/>
            <person name="Harrison R.J."/>
        </authorList>
    </citation>
    <scope>NUCLEOTIDE SEQUENCE</scope>
    <source>
        <strain evidence="1">P415</strain>
    </source>
</reference>
<gene>
    <name evidence="1" type="ORF">PC118_g12215</name>
</gene>
<organism evidence="1 2">
    <name type="scientific">Phytophthora cactorum</name>
    <dbReference type="NCBI Taxonomy" id="29920"/>
    <lineage>
        <taxon>Eukaryota</taxon>
        <taxon>Sar</taxon>
        <taxon>Stramenopiles</taxon>
        <taxon>Oomycota</taxon>
        <taxon>Peronosporomycetes</taxon>
        <taxon>Peronosporales</taxon>
        <taxon>Peronosporaceae</taxon>
        <taxon>Phytophthora</taxon>
    </lineage>
</organism>
<dbReference type="AlphaFoldDB" id="A0A8T1FMH2"/>
<sequence>MWVSYMNAIITENPRKTSSLFSSLEPRFSDRPLLEILEAAKKYPTMESAATKMQTKTIDGIFASGKSPTETFKLLRLDNVGDGILSSPLFQTWKNYVEVFNKKRPNHQESWFDPIHINYIPFLVESIIEKAMQNPSTVRIAKQAGGAWLQKKLGGGGTSSQPFRFLHLNKAGEKTLASPKFKTWAKYLNDFNHRYPDQKTTMIDGIRANYYDRRLLPILNAAKKDPRTEKLATNLQNALIAKWIAEKKNPSICGTRKAPMK</sequence>
<comment type="caution">
    <text evidence="1">The sequence shown here is derived from an EMBL/GenBank/DDBJ whole genome shotgun (WGS) entry which is preliminary data.</text>
</comment>
<evidence type="ECO:0000313" key="2">
    <source>
        <dbReference type="Proteomes" id="UP000697107"/>
    </source>
</evidence>
<accession>A0A8T1FMH2</accession>